<evidence type="ECO:0000256" key="4">
    <source>
        <dbReference type="ARBA" id="ARBA00005225"/>
    </source>
</evidence>
<evidence type="ECO:0000256" key="11">
    <source>
        <dbReference type="ARBA" id="ARBA00022840"/>
    </source>
</evidence>
<reference evidence="17 18" key="1">
    <citation type="submission" date="2014-05" db="EMBL/GenBank/DDBJ databases">
        <title>De novo Genome Sequence of Spirocheata sp.</title>
        <authorList>
            <person name="Shivani Y."/>
            <person name="Subhash Y."/>
            <person name="Tushar L."/>
            <person name="Sasikala C."/>
            <person name="Ramana C.V."/>
        </authorList>
    </citation>
    <scope>NUCLEOTIDE SEQUENCE [LARGE SCALE GENOMIC DNA]</scope>
    <source>
        <strain evidence="17 18">JC230</strain>
    </source>
</reference>
<evidence type="ECO:0000313" key="17">
    <source>
        <dbReference type="EMBL" id="KGE71400.1"/>
    </source>
</evidence>
<comment type="caution">
    <text evidence="17">The sequence shown here is derived from an EMBL/GenBank/DDBJ whole genome shotgun (WGS) entry which is preliminary data.</text>
</comment>
<comment type="subunit">
    <text evidence="5 16">Homodimer.</text>
</comment>
<evidence type="ECO:0000256" key="8">
    <source>
        <dbReference type="ARBA" id="ARBA00022679"/>
    </source>
</evidence>
<keyword evidence="10 16" id="KW-0418">Kinase</keyword>
<keyword evidence="12 16" id="KW-0630">Potassium</keyword>
<accession>A0A098QU93</accession>
<dbReference type="NCBIfam" id="NF009855">
    <property type="entry name" value="PRK13321.1"/>
    <property type="match status" value="1"/>
</dbReference>
<evidence type="ECO:0000256" key="16">
    <source>
        <dbReference type="HAMAP-Rule" id="MF_01274"/>
    </source>
</evidence>
<dbReference type="GO" id="GO:0005737">
    <property type="term" value="C:cytoplasm"/>
    <property type="evidence" value="ECO:0007669"/>
    <property type="project" value="UniProtKB-SubCell"/>
</dbReference>
<dbReference type="SUPFAM" id="SSF53067">
    <property type="entry name" value="Actin-like ATPase domain"/>
    <property type="match status" value="2"/>
</dbReference>
<dbReference type="CDD" id="cd24015">
    <property type="entry name" value="ASKHA_NBD_PanK-III"/>
    <property type="match status" value="1"/>
</dbReference>
<evidence type="ECO:0000256" key="14">
    <source>
        <dbReference type="ARBA" id="ARBA00038036"/>
    </source>
</evidence>
<dbReference type="EMBL" id="JNUP01000066">
    <property type="protein sequence ID" value="KGE71400.1"/>
    <property type="molecule type" value="Genomic_DNA"/>
</dbReference>
<evidence type="ECO:0000256" key="15">
    <source>
        <dbReference type="ARBA" id="ARBA00040883"/>
    </source>
</evidence>
<evidence type="ECO:0000256" key="7">
    <source>
        <dbReference type="ARBA" id="ARBA00022490"/>
    </source>
</evidence>
<keyword evidence="18" id="KW-1185">Reference proteome</keyword>
<dbReference type="InterPro" id="IPR043129">
    <property type="entry name" value="ATPase_NBD"/>
</dbReference>
<keyword evidence="9 16" id="KW-0547">Nucleotide-binding</keyword>
<keyword evidence="16" id="KW-0479">Metal-binding</keyword>
<comment type="pathway">
    <text evidence="4 16">Cofactor biosynthesis; coenzyme A biosynthesis; CoA from (R)-pantothenate: step 1/5.</text>
</comment>
<keyword evidence="11 16" id="KW-0067">ATP-binding</keyword>
<evidence type="ECO:0000256" key="1">
    <source>
        <dbReference type="ARBA" id="ARBA00001206"/>
    </source>
</evidence>
<evidence type="ECO:0000256" key="10">
    <source>
        <dbReference type="ARBA" id="ARBA00022777"/>
    </source>
</evidence>
<dbReference type="GO" id="GO:0004594">
    <property type="term" value="F:pantothenate kinase activity"/>
    <property type="evidence" value="ECO:0007669"/>
    <property type="project" value="UniProtKB-UniRule"/>
</dbReference>
<evidence type="ECO:0000256" key="6">
    <source>
        <dbReference type="ARBA" id="ARBA00012102"/>
    </source>
</evidence>
<feature type="active site" description="Proton acceptor" evidence="16">
    <location>
        <position position="110"/>
    </location>
</feature>
<dbReference type="GO" id="GO:0015937">
    <property type="term" value="P:coenzyme A biosynthetic process"/>
    <property type="evidence" value="ECO:0007669"/>
    <property type="project" value="UniProtKB-UniRule"/>
</dbReference>
<comment type="caution">
    <text evidence="16">Lacks conserved residue(s) required for the propagation of feature annotation.</text>
</comment>
<comment type="similarity">
    <text evidence="14 16">Belongs to the type III pantothenate kinase family.</text>
</comment>
<keyword evidence="7 16" id="KW-0963">Cytoplasm</keyword>
<dbReference type="PANTHER" id="PTHR34265">
    <property type="entry name" value="TYPE III PANTOTHENATE KINASE"/>
    <property type="match status" value="1"/>
</dbReference>
<dbReference type="Gene3D" id="3.30.420.40">
    <property type="match status" value="2"/>
</dbReference>
<dbReference type="STRING" id="1480694.DC28_11410"/>
<dbReference type="eggNOG" id="COG1521">
    <property type="taxonomic scope" value="Bacteria"/>
</dbReference>
<evidence type="ECO:0000256" key="5">
    <source>
        <dbReference type="ARBA" id="ARBA00011738"/>
    </source>
</evidence>
<organism evidence="17 18">
    <name type="scientific">Spirochaeta lutea</name>
    <dbReference type="NCBI Taxonomy" id="1480694"/>
    <lineage>
        <taxon>Bacteria</taxon>
        <taxon>Pseudomonadati</taxon>
        <taxon>Spirochaetota</taxon>
        <taxon>Spirochaetia</taxon>
        <taxon>Spirochaetales</taxon>
        <taxon>Spirochaetaceae</taxon>
        <taxon>Spirochaeta</taxon>
    </lineage>
</organism>
<dbReference type="Pfam" id="PF03309">
    <property type="entry name" value="Pan_kinase"/>
    <property type="match status" value="1"/>
</dbReference>
<comment type="catalytic activity">
    <reaction evidence="1 16">
        <text>(R)-pantothenate + ATP = (R)-4'-phosphopantothenate + ADP + H(+)</text>
        <dbReference type="Rhea" id="RHEA:16373"/>
        <dbReference type="ChEBI" id="CHEBI:10986"/>
        <dbReference type="ChEBI" id="CHEBI:15378"/>
        <dbReference type="ChEBI" id="CHEBI:29032"/>
        <dbReference type="ChEBI" id="CHEBI:30616"/>
        <dbReference type="ChEBI" id="CHEBI:456216"/>
        <dbReference type="EC" id="2.7.1.33"/>
    </reaction>
</comment>
<evidence type="ECO:0000256" key="12">
    <source>
        <dbReference type="ARBA" id="ARBA00022958"/>
    </source>
</evidence>
<dbReference type="PANTHER" id="PTHR34265:SF1">
    <property type="entry name" value="TYPE III PANTOTHENATE KINASE"/>
    <property type="match status" value="1"/>
</dbReference>
<dbReference type="HAMAP" id="MF_01274">
    <property type="entry name" value="Pantothen_kinase_3"/>
    <property type="match status" value="1"/>
</dbReference>
<dbReference type="Proteomes" id="UP000029692">
    <property type="component" value="Unassembled WGS sequence"/>
</dbReference>
<dbReference type="UniPathway" id="UPA00241">
    <property type="reaction ID" value="UER00352"/>
</dbReference>
<gene>
    <name evidence="16" type="primary">coaX</name>
    <name evidence="17" type="ORF">DC28_11410</name>
</gene>
<dbReference type="NCBIfam" id="TIGR00671">
    <property type="entry name" value="baf"/>
    <property type="match status" value="1"/>
</dbReference>
<comment type="cofactor">
    <cofactor evidence="16">
        <name>NH4(+)</name>
        <dbReference type="ChEBI" id="CHEBI:28938"/>
    </cofactor>
    <cofactor evidence="16">
        <name>K(+)</name>
        <dbReference type="ChEBI" id="CHEBI:29103"/>
    </cofactor>
    <text evidence="16">A monovalent cation. Ammonium or potassium.</text>
</comment>
<feature type="binding site" evidence="16">
    <location>
        <begin position="108"/>
        <end position="111"/>
    </location>
    <ligand>
        <name>substrate</name>
    </ligand>
</feature>
<feature type="binding site" evidence="16">
    <location>
        <position position="133"/>
    </location>
    <ligand>
        <name>ATP</name>
        <dbReference type="ChEBI" id="CHEBI:30616"/>
    </ligand>
</feature>
<evidence type="ECO:0000256" key="9">
    <source>
        <dbReference type="ARBA" id="ARBA00022741"/>
    </source>
</evidence>
<feature type="binding site" evidence="16">
    <location>
        <position position="193"/>
    </location>
    <ligand>
        <name>substrate</name>
    </ligand>
</feature>
<evidence type="ECO:0000256" key="3">
    <source>
        <dbReference type="ARBA" id="ARBA00004496"/>
    </source>
</evidence>
<dbReference type="RefSeq" id="WP_037548604.1">
    <property type="nucleotide sequence ID" value="NZ_JNUP01000066.1"/>
</dbReference>
<feature type="binding site" evidence="16">
    <location>
        <position position="130"/>
    </location>
    <ligand>
        <name>K(+)</name>
        <dbReference type="ChEBI" id="CHEBI:29103"/>
    </ligand>
</feature>
<feature type="binding site" evidence="16">
    <location>
        <begin position="7"/>
        <end position="14"/>
    </location>
    <ligand>
        <name>ATP</name>
        <dbReference type="ChEBI" id="CHEBI:30616"/>
    </ligand>
</feature>
<dbReference type="EC" id="2.7.1.33" evidence="6 16"/>
<dbReference type="GO" id="GO:0046872">
    <property type="term" value="F:metal ion binding"/>
    <property type="evidence" value="ECO:0007669"/>
    <property type="project" value="UniProtKB-KW"/>
</dbReference>
<evidence type="ECO:0000256" key="13">
    <source>
        <dbReference type="ARBA" id="ARBA00022993"/>
    </source>
</evidence>
<proteinExistence type="inferred from homology"/>
<evidence type="ECO:0000313" key="18">
    <source>
        <dbReference type="Proteomes" id="UP000029692"/>
    </source>
</evidence>
<dbReference type="InterPro" id="IPR004619">
    <property type="entry name" value="Type_III_PanK"/>
</dbReference>
<comment type="subcellular location">
    <subcellularLocation>
        <location evidence="3 16">Cytoplasm</location>
    </subcellularLocation>
</comment>
<sequence>MNILCIDIGNSNIALGVYRNNAWNAHWRLSSDSSKTGDEYLAMLWVLMEHQGIDPRGITGSVISSVVPELTEPFRAAIEELTGTQSYLVQPVSNEAMEIAIDNPREIGPDLFANAVAGWEKYNHSCVVVDFGTALTFTAVEARRDTGGFLRPVLRGVSIAPGLRSGVAALGSSTAQLPHVQLRTPPKAIGTNTVQSIQSGIMYGWAGLVEAVVERMCRELPDPGSVTVIATGGLSRIIAPMVTCFSETDPWLTLDGLRILYERR</sequence>
<dbReference type="OrthoDB" id="9804707at2"/>
<name>A0A098QU93_9SPIO</name>
<dbReference type="AlphaFoldDB" id="A0A098QU93"/>
<keyword evidence="8 16" id="KW-0808">Transferase</keyword>
<protein>
    <recommendedName>
        <fullName evidence="15 16">Type III pantothenate kinase</fullName>
        <ecNumber evidence="6 16">2.7.1.33</ecNumber>
    </recommendedName>
    <alternativeName>
        <fullName evidence="16">PanK-III</fullName>
    </alternativeName>
    <alternativeName>
        <fullName evidence="16">Pantothenic acid kinase</fullName>
    </alternativeName>
</protein>
<dbReference type="GO" id="GO:0005524">
    <property type="term" value="F:ATP binding"/>
    <property type="evidence" value="ECO:0007669"/>
    <property type="project" value="UniProtKB-UniRule"/>
</dbReference>
<keyword evidence="13 16" id="KW-0173">Coenzyme A biosynthesis</keyword>
<comment type="function">
    <text evidence="16">Catalyzes the phosphorylation of pantothenate (Pan), the first step in CoA biosynthesis.</text>
</comment>
<comment type="cofactor">
    <cofactor evidence="2">
        <name>K(+)</name>
        <dbReference type="ChEBI" id="CHEBI:29103"/>
    </cofactor>
</comment>
<evidence type="ECO:0000256" key="2">
    <source>
        <dbReference type="ARBA" id="ARBA00001958"/>
    </source>
</evidence>